<sequence length="170" mass="19950">LEYHSVSRDGIVIHRKSDTGRTGIRSFTHPTPLPSRKSRRTGEDEHSDLDGRNMEYNEKLEYQPLHINYTSCLITDRPSLHNKTARIGRRRSPRPVSKKYAAKTVEIEYDYETGVNDENDVVSEEYDVFEELSHSRLLAADLSSFIVKKGRRMRKRREKTKVEKKSRMKR</sequence>
<reference evidence="3" key="1">
    <citation type="submission" date="2022-10" db="EMBL/GenBank/DDBJ databases">
        <title>Genome assembly of Pristionchus species.</title>
        <authorList>
            <person name="Yoshida K."/>
            <person name="Sommer R.J."/>
        </authorList>
    </citation>
    <scope>NUCLEOTIDE SEQUENCE [LARGE SCALE GENOMIC DNA]</scope>
    <source>
        <strain evidence="3">RS5460</strain>
    </source>
</reference>
<evidence type="ECO:0000256" key="1">
    <source>
        <dbReference type="SAM" id="MobiDB-lite"/>
    </source>
</evidence>
<keyword evidence="3" id="KW-1185">Reference proteome</keyword>
<accession>A0AAN4Z2R3</accession>
<feature type="non-terminal residue" evidence="2">
    <location>
        <position position="170"/>
    </location>
</feature>
<dbReference type="Proteomes" id="UP001328107">
    <property type="component" value="Unassembled WGS sequence"/>
</dbReference>
<name>A0AAN4Z2R3_9BILA</name>
<evidence type="ECO:0000313" key="2">
    <source>
        <dbReference type="EMBL" id="GMR30868.1"/>
    </source>
</evidence>
<dbReference type="EMBL" id="BTRK01000001">
    <property type="protein sequence ID" value="GMR30868.1"/>
    <property type="molecule type" value="Genomic_DNA"/>
</dbReference>
<gene>
    <name evidence="2" type="ORF">PMAYCL1PPCAC_01063</name>
</gene>
<organism evidence="2 3">
    <name type="scientific">Pristionchus mayeri</name>
    <dbReference type="NCBI Taxonomy" id="1317129"/>
    <lineage>
        <taxon>Eukaryota</taxon>
        <taxon>Metazoa</taxon>
        <taxon>Ecdysozoa</taxon>
        <taxon>Nematoda</taxon>
        <taxon>Chromadorea</taxon>
        <taxon>Rhabditida</taxon>
        <taxon>Rhabditina</taxon>
        <taxon>Diplogasteromorpha</taxon>
        <taxon>Diplogasteroidea</taxon>
        <taxon>Neodiplogasteridae</taxon>
        <taxon>Pristionchus</taxon>
    </lineage>
</organism>
<protein>
    <submittedName>
        <fullName evidence="2">Uncharacterized protein</fullName>
    </submittedName>
</protein>
<feature type="compositionally biased region" description="Basic and acidic residues" evidence="1">
    <location>
        <begin position="160"/>
        <end position="170"/>
    </location>
</feature>
<feature type="compositionally biased region" description="Basic and acidic residues" evidence="1">
    <location>
        <begin position="40"/>
        <end position="51"/>
    </location>
</feature>
<comment type="caution">
    <text evidence="2">The sequence shown here is derived from an EMBL/GenBank/DDBJ whole genome shotgun (WGS) entry which is preliminary data.</text>
</comment>
<feature type="region of interest" description="Disordered" evidence="1">
    <location>
        <begin position="15"/>
        <end position="51"/>
    </location>
</feature>
<feature type="compositionally biased region" description="Basic residues" evidence="1">
    <location>
        <begin position="150"/>
        <end position="159"/>
    </location>
</feature>
<dbReference type="AlphaFoldDB" id="A0AAN4Z2R3"/>
<feature type="non-terminal residue" evidence="2">
    <location>
        <position position="1"/>
    </location>
</feature>
<evidence type="ECO:0000313" key="3">
    <source>
        <dbReference type="Proteomes" id="UP001328107"/>
    </source>
</evidence>
<feature type="region of interest" description="Disordered" evidence="1">
    <location>
        <begin position="150"/>
        <end position="170"/>
    </location>
</feature>
<proteinExistence type="predicted"/>